<dbReference type="Pfam" id="PF03331">
    <property type="entry name" value="LpxC"/>
    <property type="match status" value="1"/>
</dbReference>
<evidence type="ECO:0000256" key="2">
    <source>
        <dbReference type="ARBA" id="ARBA00002923"/>
    </source>
</evidence>
<dbReference type="UniPathway" id="UPA00359">
    <property type="reaction ID" value="UER00478"/>
</dbReference>
<dbReference type="InterPro" id="IPR015870">
    <property type="entry name" value="UDP-acyl_N-AcGlcN_deAcase_N"/>
</dbReference>
<evidence type="ECO:0000256" key="3">
    <source>
        <dbReference type="ARBA" id="ARBA00005002"/>
    </source>
</evidence>
<evidence type="ECO:0000256" key="11">
    <source>
        <dbReference type="ARBA" id="ARBA00024535"/>
    </source>
</evidence>
<organism evidence="13 14">
    <name type="scientific">Phyllobacterium sophorae</name>
    <dbReference type="NCBI Taxonomy" id="1520277"/>
    <lineage>
        <taxon>Bacteria</taxon>
        <taxon>Pseudomonadati</taxon>
        <taxon>Pseudomonadota</taxon>
        <taxon>Alphaproteobacteria</taxon>
        <taxon>Hyphomicrobiales</taxon>
        <taxon>Phyllobacteriaceae</taxon>
        <taxon>Phyllobacterium</taxon>
    </lineage>
</organism>
<keyword evidence="10 12" id="KW-0443">Lipid metabolism</keyword>
<gene>
    <name evidence="12" type="primary">lpxC</name>
    <name evidence="13" type="ORF">CU103_04425</name>
</gene>
<evidence type="ECO:0000256" key="9">
    <source>
        <dbReference type="ARBA" id="ARBA00022833"/>
    </source>
</evidence>
<dbReference type="SUPFAM" id="SSF54211">
    <property type="entry name" value="Ribosomal protein S5 domain 2-like"/>
    <property type="match status" value="2"/>
</dbReference>
<evidence type="ECO:0000256" key="1">
    <source>
        <dbReference type="ARBA" id="ARBA00001947"/>
    </source>
</evidence>
<dbReference type="Proteomes" id="UP000241764">
    <property type="component" value="Unassembled WGS sequence"/>
</dbReference>
<dbReference type="OrthoDB" id="9802746at2"/>
<dbReference type="NCBIfam" id="TIGR00325">
    <property type="entry name" value="lpxC"/>
    <property type="match status" value="1"/>
</dbReference>
<protein>
    <recommendedName>
        <fullName evidence="4 12">UDP-3-O-acyl-N-acetylglucosamine deacetylase</fullName>
        <shortName evidence="12">UDP-3-O-acyl-GlcNAc deacetylase</shortName>
        <ecNumber evidence="4 12">3.5.1.108</ecNumber>
    </recommendedName>
    <alternativeName>
        <fullName evidence="12">UDP-3-O-[R-3-hydroxymyristoyl]-N-acetylglucosamine deacetylase</fullName>
    </alternativeName>
</protein>
<dbReference type="InterPro" id="IPR004463">
    <property type="entry name" value="UDP-acyl_GlcNac_deAcase"/>
</dbReference>
<dbReference type="EMBL" id="PGGM01000002">
    <property type="protein sequence ID" value="PSH65865.1"/>
    <property type="molecule type" value="Genomic_DNA"/>
</dbReference>
<comment type="caution">
    <text evidence="13">The sequence shown here is derived from an EMBL/GenBank/DDBJ whole genome shotgun (WGS) entry which is preliminary data.</text>
</comment>
<comment type="similarity">
    <text evidence="12">Belongs to the LpxC family.</text>
</comment>
<evidence type="ECO:0000256" key="5">
    <source>
        <dbReference type="ARBA" id="ARBA00022516"/>
    </source>
</evidence>
<evidence type="ECO:0000256" key="6">
    <source>
        <dbReference type="ARBA" id="ARBA00022556"/>
    </source>
</evidence>
<evidence type="ECO:0000256" key="4">
    <source>
        <dbReference type="ARBA" id="ARBA00012745"/>
    </source>
</evidence>
<reference evidence="14" key="1">
    <citation type="submission" date="2017-11" db="EMBL/GenBank/DDBJ databases">
        <authorList>
            <person name="Kuznetsova I."/>
            <person name="Sazanova A."/>
            <person name="Chirak E."/>
            <person name="Safronova V."/>
            <person name="Willems A."/>
        </authorList>
    </citation>
    <scope>NUCLEOTIDE SEQUENCE [LARGE SCALE GENOMIC DNA]</scope>
    <source>
        <strain evidence="14">CCBAU 03422</strain>
    </source>
</reference>
<comment type="pathway">
    <text evidence="3 12">Glycolipid biosynthesis; lipid IV(A) biosynthesis; lipid IV(A) from (3R)-3-hydroxytetradecanoyl-[acyl-carrier-protein] and UDP-N-acetyl-alpha-D-glucosamine: step 2/6.</text>
</comment>
<dbReference type="AlphaFoldDB" id="A0A2P7BHC1"/>
<evidence type="ECO:0000256" key="7">
    <source>
        <dbReference type="ARBA" id="ARBA00022723"/>
    </source>
</evidence>
<dbReference type="GO" id="GO:0016020">
    <property type="term" value="C:membrane"/>
    <property type="evidence" value="ECO:0007669"/>
    <property type="project" value="GOC"/>
</dbReference>
<comment type="catalytic activity">
    <reaction evidence="11 12">
        <text>a UDP-3-O-[(3R)-3-hydroxyacyl]-N-acetyl-alpha-D-glucosamine + H2O = a UDP-3-O-[(3R)-3-hydroxyacyl]-alpha-D-glucosamine + acetate</text>
        <dbReference type="Rhea" id="RHEA:67816"/>
        <dbReference type="ChEBI" id="CHEBI:15377"/>
        <dbReference type="ChEBI" id="CHEBI:30089"/>
        <dbReference type="ChEBI" id="CHEBI:137740"/>
        <dbReference type="ChEBI" id="CHEBI:173225"/>
        <dbReference type="EC" id="3.5.1.108"/>
    </reaction>
</comment>
<keyword evidence="9 12" id="KW-0862">Zinc</keyword>
<name>A0A2P7BHC1_9HYPH</name>
<keyword evidence="14" id="KW-1185">Reference proteome</keyword>
<feature type="binding site" evidence="12">
    <location>
        <position position="283"/>
    </location>
    <ligand>
        <name>Zn(2+)</name>
        <dbReference type="ChEBI" id="CHEBI:29105"/>
    </ligand>
</feature>
<dbReference type="InterPro" id="IPR011334">
    <property type="entry name" value="UDP-acyl_GlcNac_deAcase_C"/>
</dbReference>
<comment type="cofactor">
    <cofactor evidence="1 12">
        <name>Zn(2+)</name>
        <dbReference type="ChEBI" id="CHEBI:29105"/>
    </cofactor>
</comment>
<dbReference type="EC" id="3.5.1.108" evidence="4 12"/>
<evidence type="ECO:0000313" key="14">
    <source>
        <dbReference type="Proteomes" id="UP000241764"/>
    </source>
</evidence>
<keyword evidence="7 12" id="KW-0479">Metal-binding</keyword>
<evidence type="ECO:0000256" key="8">
    <source>
        <dbReference type="ARBA" id="ARBA00022801"/>
    </source>
</evidence>
<comment type="function">
    <text evidence="2 12">Catalyzes the hydrolysis of UDP-3-O-myristoyl-N-acetylglucosamine to form UDP-3-O-myristoylglucosamine and acetate, the committed step in lipid A biosynthesis.</text>
</comment>
<dbReference type="Gene3D" id="3.30.230.20">
    <property type="entry name" value="lpxc deacetylase, domain 1"/>
    <property type="match status" value="1"/>
</dbReference>
<dbReference type="PANTHER" id="PTHR33694">
    <property type="entry name" value="UDP-3-O-ACYL-N-ACETYLGLUCOSAMINE DEACETYLASE 1, MITOCHONDRIAL-RELATED"/>
    <property type="match status" value="1"/>
</dbReference>
<sequence>MQCQLYLALQHERDVDSDAYVVARLSIRCRIKLSGSRFTGTRFQLHDFQTTIAERISLSGAGVHSGAPVTISFVPADPDTGIVFHRLDGSGDSHEIRALVSEVGTTDLSTTLASRAGISISTVEHVMAAIAGAGIDNMIIEIDGPEVPILDGTSSAFLDAFEQACFVHQAAKRRFIRVLKTSRIEAGASWAEFCPYEGTRYEVEIDFETPVIGRQKFASDMNAAIFRKEISRARTFGFMRDVEKLWAAGLALGSSLDNSLVIGDDNSVINPGGLRYEDEFVRHKTLDAIGDLALAGAPFIGCFRSYRGGHRLNAAALRALLSDHTAFEIVEMAGKRGQSRGASLVAVNAPVFAPWAI</sequence>
<evidence type="ECO:0000256" key="12">
    <source>
        <dbReference type="HAMAP-Rule" id="MF_00388"/>
    </source>
</evidence>
<keyword evidence="6 12" id="KW-0441">Lipid A biosynthesis</keyword>
<keyword evidence="5 12" id="KW-0444">Lipid biosynthesis</keyword>
<feature type="binding site" evidence="12">
    <location>
        <position position="287"/>
    </location>
    <ligand>
        <name>Zn(2+)</name>
        <dbReference type="ChEBI" id="CHEBI:29105"/>
    </ligand>
</feature>
<feature type="active site" description="Proton donor" evidence="12">
    <location>
        <position position="310"/>
    </location>
</feature>
<dbReference type="GO" id="GO:0009245">
    <property type="term" value="P:lipid A biosynthetic process"/>
    <property type="evidence" value="ECO:0007669"/>
    <property type="project" value="UniProtKB-UniRule"/>
</dbReference>
<feature type="binding site" evidence="12">
    <location>
        <position position="125"/>
    </location>
    <ligand>
        <name>Zn(2+)</name>
        <dbReference type="ChEBI" id="CHEBI:29105"/>
    </ligand>
</feature>
<accession>A0A2P7BHC1</accession>
<dbReference type="PANTHER" id="PTHR33694:SF1">
    <property type="entry name" value="UDP-3-O-ACYL-N-ACETYLGLUCOSAMINE DEACETYLASE 1, MITOCHONDRIAL-RELATED"/>
    <property type="match status" value="1"/>
</dbReference>
<evidence type="ECO:0000313" key="13">
    <source>
        <dbReference type="EMBL" id="PSH65865.1"/>
    </source>
</evidence>
<dbReference type="GO" id="GO:0046872">
    <property type="term" value="F:metal ion binding"/>
    <property type="evidence" value="ECO:0007669"/>
    <property type="project" value="UniProtKB-KW"/>
</dbReference>
<dbReference type="GO" id="GO:0103117">
    <property type="term" value="F:UDP-3-O-acyl-N-acetylglucosamine deacetylase activity"/>
    <property type="evidence" value="ECO:0007669"/>
    <property type="project" value="UniProtKB-UniRule"/>
</dbReference>
<dbReference type="Gene3D" id="3.30.1700.10">
    <property type="entry name" value="lpxc deacetylase, domain 2"/>
    <property type="match status" value="1"/>
</dbReference>
<proteinExistence type="inferred from homology"/>
<keyword evidence="8 12" id="KW-0378">Hydrolase</keyword>
<dbReference type="InterPro" id="IPR020568">
    <property type="entry name" value="Ribosomal_Su5_D2-typ_SF"/>
</dbReference>
<dbReference type="HAMAP" id="MF_00388">
    <property type="entry name" value="LpxC"/>
    <property type="match status" value="1"/>
</dbReference>
<evidence type="ECO:0000256" key="10">
    <source>
        <dbReference type="ARBA" id="ARBA00023098"/>
    </source>
</evidence>